<evidence type="ECO:0000256" key="2">
    <source>
        <dbReference type="ARBA" id="ARBA00006472"/>
    </source>
</evidence>
<proteinExistence type="inferred from homology"/>
<evidence type="ECO:0000313" key="7">
    <source>
        <dbReference type="Proteomes" id="UP000254134"/>
    </source>
</evidence>
<evidence type="ECO:0000256" key="5">
    <source>
        <dbReference type="ARBA" id="ARBA00023239"/>
    </source>
</evidence>
<gene>
    <name evidence="6" type="ORF">Gocc_0647</name>
</gene>
<dbReference type="CDD" id="cd00488">
    <property type="entry name" value="PCD_DCoH"/>
    <property type="match status" value="1"/>
</dbReference>
<dbReference type="Gene3D" id="3.30.1360.20">
    <property type="entry name" value="Transcriptional coactivator/pterin dehydratase"/>
    <property type="match status" value="1"/>
</dbReference>
<reference evidence="6 7" key="1">
    <citation type="submission" date="2018-07" db="EMBL/GenBank/DDBJ databases">
        <title>High-quality-draft genome sequence of Gaiella occulta.</title>
        <authorList>
            <person name="Severino R."/>
            <person name="Froufe H.J.C."/>
            <person name="Rainey F.A."/>
            <person name="Barroso C."/>
            <person name="Albuquerque L."/>
            <person name="Lobo-Da-Cunha A."/>
            <person name="Da Costa M.S."/>
            <person name="Egas C."/>
        </authorList>
    </citation>
    <scope>NUCLEOTIDE SEQUENCE [LARGE SCALE GENOMIC DNA]</scope>
    <source>
        <strain evidence="6 7">F2-233</strain>
    </source>
</reference>
<dbReference type="Proteomes" id="UP000254134">
    <property type="component" value="Unassembled WGS sequence"/>
</dbReference>
<dbReference type="InterPro" id="IPR036428">
    <property type="entry name" value="PCD_sf"/>
</dbReference>
<dbReference type="InterPro" id="IPR001533">
    <property type="entry name" value="Pterin_deHydtase"/>
</dbReference>
<accession>A0A7M2Z1D5</accession>
<keyword evidence="5" id="KW-0456">Lyase</keyword>
<dbReference type="AlphaFoldDB" id="A0A7M2Z1D5"/>
<dbReference type="PANTHER" id="PTHR12599">
    <property type="entry name" value="PTERIN-4-ALPHA-CARBINOLAMINE DEHYDRATASE"/>
    <property type="match status" value="1"/>
</dbReference>
<dbReference type="NCBIfam" id="NF002017">
    <property type="entry name" value="PRK00823.1-2"/>
    <property type="match status" value="1"/>
</dbReference>
<comment type="caution">
    <text evidence="6">The sequence shown here is derived from an EMBL/GenBank/DDBJ whole genome shotgun (WGS) entry which is preliminary data.</text>
</comment>
<protein>
    <recommendedName>
        <fullName evidence="4">Putative pterin-4-alpha-carbinolamine dehydratase</fullName>
        <ecNumber evidence="3">4.2.1.96</ecNumber>
    </recommendedName>
</protein>
<organism evidence="6 7">
    <name type="scientific">Gaiella occulta</name>
    <dbReference type="NCBI Taxonomy" id="1002870"/>
    <lineage>
        <taxon>Bacteria</taxon>
        <taxon>Bacillati</taxon>
        <taxon>Actinomycetota</taxon>
        <taxon>Thermoleophilia</taxon>
        <taxon>Gaiellales</taxon>
        <taxon>Gaiellaceae</taxon>
        <taxon>Gaiella</taxon>
    </lineage>
</organism>
<evidence type="ECO:0000256" key="3">
    <source>
        <dbReference type="ARBA" id="ARBA00013252"/>
    </source>
</evidence>
<dbReference type="SUPFAM" id="SSF55248">
    <property type="entry name" value="PCD-like"/>
    <property type="match status" value="1"/>
</dbReference>
<comment type="similarity">
    <text evidence="2">Belongs to the pterin-4-alpha-carbinolamine dehydratase family.</text>
</comment>
<evidence type="ECO:0000256" key="4">
    <source>
        <dbReference type="ARBA" id="ARBA00021735"/>
    </source>
</evidence>
<sequence length="80" mass="8910">MDAPSGWKEVDSALEREFSFAHFREAIAFVASVADLAEAENHHPDIEIRFARVTLRWSTHSAGGVTERDRELAARSAELA</sequence>
<dbReference type="EC" id="4.2.1.96" evidence="3"/>
<dbReference type="GO" id="GO:0008124">
    <property type="term" value="F:4-alpha-hydroxytetrahydrobiopterin dehydratase activity"/>
    <property type="evidence" value="ECO:0007669"/>
    <property type="project" value="UniProtKB-EC"/>
</dbReference>
<dbReference type="EMBL" id="QQZY01000001">
    <property type="protein sequence ID" value="RDI76228.1"/>
    <property type="molecule type" value="Genomic_DNA"/>
</dbReference>
<dbReference type="RefSeq" id="WP_220150420.1">
    <property type="nucleotide sequence ID" value="NZ_QQZY01000001.1"/>
</dbReference>
<comment type="catalytic activity">
    <reaction evidence="1">
        <text>(4aS,6R)-4a-hydroxy-L-erythro-5,6,7,8-tetrahydrobiopterin = (6R)-L-erythro-6,7-dihydrobiopterin + H2O</text>
        <dbReference type="Rhea" id="RHEA:11920"/>
        <dbReference type="ChEBI" id="CHEBI:15377"/>
        <dbReference type="ChEBI" id="CHEBI:15642"/>
        <dbReference type="ChEBI" id="CHEBI:43120"/>
        <dbReference type="EC" id="4.2.1.96"/>
    </reaction>
</comment>
<dbReference type="Pfam" id="PF01329">
    <property type="entry name" value="Pterin_4a"/>
    <property type="match status" value="1"/>
</dbReference>
<dbReference type="PANTHER" id="PTHR12599:SF0">
    <property type="entry name" value="PTERIN-4-ALPHA-CARBINOLAMINE DEHYDRATASE"/>
    <property type="match status" value="1"/>
</dbReference>
<reference evidence="7" key="2">
    <citation type="journal article" date="2019" name="MicrobiologyOpen">
        <title>High-quality draft genome sequence of Gaiella occulta isolated from a 150 meter deep mineral water borehole and comparison with the genome sequences of other deep-branching lineages of the phylum Actinobacteria.</title>
        <authorList>
            <person name="Severino R."/>
            <person name="Froufe H.J.C."/>
            <person name="Barroso C."/>
            <person name="Albuquerque L."/>
            <person name="Lobo-da-Cunha A."/>
            <person name="da Costa M.S."/>
            <person name="Egas C."/>
        </authorList>
    </citation>
    <scope>NUCLEOTIDE SEQUENCE [LARGE SCALE GENOMIC DNA]</scope>
    <source>
        <strain evidence="7">F2-233</strain>
    </source>
</reference>
<name>A0A7M2Z1D5_9ACTN</name>
<evidence type="ECO:0000256" key="1">
    <source>
        <dbReference type="ARBA" id="ARBA00001554"/>
    </source>
</evidence>
<dbReference type="GO" id="GO:0006729">
    <property type="term" value="P:tetrahydrobiopterin biosynthetic process"/>
    <property type="evidence" value="ECO:0007669"/>
    <property type="project" value="InterPro"/>
</dbReference>
<keyword evidence="7" id="KW-1185">Reference proteome</keyword>
<evidence type="ECO:0000313" key="6">
    <source>
        <dbReference type="EMBL" id="RDI76228.1"/>
    </source>
</evidence>